<dbReference type="AlphaFoldDB" id="A0A1J0GE92"/>
<evidence type="ECO:0000259" key="2">
    <source>
        <dbReference type="Pfam" id="PF01210"/>
    </source>
</evidence>
<dbReference type="GO" id="GO:0046168">
    <property type="term" value="P:glycerol-3-phosphate catabolic process"/>
    <property type="evidence" value="ECO:0007669"/>
    <property type="project" value="InterPro"/>
</dbReference>
<dbReference type="Gene3D" id="3.40.50.720">
    <property type="entry name" value="NAD(P)-binding Rossmann-like Domain"/>
    <property type="match status" value="1"/>
</dbReference>
<dbReference type="EMBL" id="CP015756">
    <property type="protein sequence ID" value="APC39320.1"/>
    <property type="molecule type" value="Genomic_DNA"/>
</dbReference>
<dbReference type="KEGG" id="ceu:A7L45_04215"/>
<sequence length="372" mass="42249">MNICILGGGNIGTLLMGDIGRNKNISVRLLTSRPDDWNHIIEVCDNDGTIKHTGRIDIISSNPEEIIKDADIIISTLPSYIFSKTLQRIKPFLRKGVWIGMMPGNGGGEFYCDELIENGCTIFGFQRVYGIARLKEYGKSVYDLGKKEELFIGAIPASNTSKVCNALESILSMKCNPLENFLQVSLTPANPILHTARLYGIFHDYKEGVYFKNMIQFYNEWTDECSEMLIATDEEVQNLCLKLGTIDFKKVGFIKEYFGADSTQQMTKQISGKPALKNIESPLIKTEKGYIPDFNSRYFLEDFPYGLCIIKSFCELVEVKTPFIDKILMWFESFFGVEYYVYGKFIGKDLKGLPLPQNFGIKSIEDVFAYYK</sequence>
<evidence type="ECO:0000313" key="4">
    <source>
        <dbReference type="EMBL" id="APC39320.1"/>
    </source>
</evidence>
<dbReference type="InterPro" id="IPR003421">
    <property type="entry name" value="Opine_DH"/>
</dbReference>
<evidence type="ECO:0000256" key="1">
    <source>
        <dbReference type="ARBA" id="ARBA00023002"/>
    </source>
</evidence>
<dbReference type="InterPro" id="IPR011128">
    <property type="entry name" value="G3P_DH_NAD-dep_N"/>
</dbReference>
<dbReference type="OrthoDB" id="1073746at2"/>
<evidence type="ECO:0000259" key="3">
    <source>
        <dbReference type="Pfam" id="PF02317"/>
    </source>
</evidence>
<dbReference type="InterPro" id="IPR008927">
    <property type="entry name" value="6-PGluconate_DH-like_C_sf"/>
</dbReference>
<organism evidence="4 5">
    <name type="scientific">Clostridium estertheticum subsp. estertheticum</name>
    <dbReference type="NCBI Taxonomy" id="1552"/>
    <lineage>
        <taxon>Bacteria</taxon>
        <taxon>Bacillati</taxon>
        <taxon>Bacillota</taxon>
        <taxon>Clostridia</taxon>
        <taxon>Eubacteriales</taxon>
        <taxon>Clostridiaceae</taxon>
        <taxon>Clostridium</taxon>
    </lineage>
</organism>
<reference evidence="5" key="1">
    <citation type="journal article" date="2016" name="Front. Microbiol.">
        <title>Complete Genome Sequence of Clostridium estertheticum DSM 8809, a Microbe Identified in Spoiled Vacuum Packed Beef.</title>
        <authorList>
            <person name="Yu Z."/>
            <person name="Gunn L."/>
            <person name="Brennan E."/>
            <person name="Reid R."/>
            <person name="Wall P.G."/>
            <person name="Gaora O.P."/>
            <person name="Hurley D."/>
            <person name="Bolton D."/>
            <person name="Fanning S."/>
        </authorList>
    </citation>
    <scope>NUCLEOTIDE SEQUENCE [LARGE SCALE GENOMIC DNA]</scope>
    <source>
        <strain evidence="5">DSM 8809</strain>
    </source>
</reference>
<dbReference type="GO" id="GO:0016616">
    <property type="term" value="F:oxidoreductase activity, acting on the CH-OH group of donors, NAD or NADP as acceptor"/>
    <property type="evidence" value="ECO:0007669"/>
    <property type="project" value="InterPro"/>
</dbReference>
<dbReference type="InterPro" id="IPR051729">
    <property type="entry name" value="Opine/Lysopine_DH"/>
</dbReference>
<evidence type="ECO:0008006" key="6">
    <source>
        <dbReference type="Google" id="ProtNLM"/>
    </source>
</evidence>
<dbReference type="GO" id="GO:0051287">
    <property type="term" value="F:NAD binding"/>
    <property type="evidence" value="ECO:0007669"/>
    <property type="project" value="InterPro"/>
</dbReference>
<proteinExistence type="predicted"/>
<dbReference type="InterPro" id="IPR036291">
    <property type="entry name" value="NAD(P)-bd_dom_sf"/>
</dbReference>
<dbReference type="PANTHER" id="PTHR38015:SF1">
    <property type="entry name" value="OPINE DEHYDROGENASE DOMAIN-CONTAINING PROTEIN"/>
    <property type="match status" value="1"/>
</dbReference>
<feature type="domain" description="Opine dehydrogenase" evidence="3">
    <location>
        <begin position="178"/>
        <end position="333"/>
    </location>
</feature>
<protein>
    <recommendedName>
        <fullName evidence="6">NAD/NADP octopine/nopaline dehydrogenase</fullName>
    </recommendedName>
</protein>
<dbReference type="Proteomes" id="UP000182569">
    <property type="component" value="Chromosome"/>
</dbReference>
<gene>
    <name evidence="4" type="ORF">A7L45_04215</name>
</gene>
<dbReference type="PANTHER" id="PTHR38015">
    <property type="entry name" value="BLR6086 PROTEIN"/>
    <property type="match status" value="1"/>
</dbReference>
<dbReference type="InterPro" id="IPR013328">
    <property type="entry name" value="6PGD_dom2"/>
</dbReference>
<keyword evidence="5" id="KW-1185">Reference proteome</keyword>
<dbReference type="SUPFAM" id="SSF51735">
    <property type="entry name" value="NAD(P)-binding Rossmann-fold domains"/>
    <property type="match status" value="1"/>
</dbReference>
<name>A0A1J0GE92_9CLOT</name>
<dbReference type="SUPFAM" id="SSF48179">
    <property type="entry name" value="6-phosphogluconate dehydrogenase C-terminal domain-like"/>
    <property type="match status" value="1"/>
</dbReference>
<keyword evidence="1" id="KW-0560">Oxidoreductase</keyword>
<dbReference type="Pfam" id="PF01210">
    <property type="entry name" value="NAD_Gly3P_dh_N"/>
    <property type="match status" value="1"/>
</dbReference>
<accession>A0A1J0GE92</accession>
<dbReference type="STRING" id="1552.A7L45_04215"/>
<dbReference type="Pfam" id="PF02317">
    <property type="entry name" value="Octopine_DH"/>
    <property type="match status" value="1"/>
</dbReference>
<dbReference type="Gene3D" id="1.10.1040.10">
    <property type="entry name" value="N-(1-d-carboxylethyl)-l-norvaline Dehydrogenase, domain 2"/>
    <property type="match status" value="1"/>
</dbReference>
<evidence type="ECO:0000313" key="5">
    <source>
        <dbReference type="Proteomes" id="UP000182569"/>
    </source>
</evidence>
<dbReference type="RefSeq" id="WP_071611612.1">
    <property type="nucleotide sequence ID" value="NZ_CP015756.1"/>
</dbReference>
<feature type="domain" description="Glycerol-3-phosphate dehydrogenase NAD-dependent N-terminal" evidence="2">
    <location>
        <begin position="2"/>
        <end position="97"/>
    </location>
</feature>